<evidence type="ECO:0000313" key="2">
    <source>
        <dbReference type="Proteomes" id="UP000887566"/>
    </source>
</evidence>
<dbReference type="WBParaSite" id="PSAMB.scaffold7440size7641.g30075.t1">
    <property type="protein sequence ID" value="PSAMB.scaffold7440size7641.g30075.t1"/>
    <property type="gene ID" value="PSAMB.scaffold7440size7641.g30075"/>
</dbReference>
<sequence length="141" mass="14952">MRTQEGIVRKGGALSAAFGLGFPLASSGRRKRRRSTIDPSQTAVDDPDNTIAESCGPSDLRRRASVYGPIWQVRPAGGTNAVAPAAALSVRRLIAVVSRRPMTVRWPTALIDHENATVQTRGTPDVGRHHCQVATGAAASD</sequence>
<dbReference type="AlphaFoldDB" id="A0A914X9Z1"/>
<organism evidence="2 3">
    <name type="scientific">Plectus sambesii</name>
    <dbReference type="NCBI Taxonomy" id="2011161"/>
    <lineage>
        <taxon>Eukaryota</taxon>
        <taxon>Metazoa</taxon>
        <taxon>Ecdysozoa</taxon>
        <taxon>Nematoda</taxon>
        <taxon>Chromadorea</taxon>
        <taxon>Plectida</taxon>
        <taxon>Plectina</taxon>
        <taxon>Plectoidea</taxon>
        <taxon>Plectidae</taxon>
        <taxon>Plectus</taxon>
    </lineage>
</organism>
<evidence type="ECO:0000256" key="1">
    <source>
        <dbReference type="SAM" id="MobiDB-lite"/>
    </source>
</evidence>
<evidence type="ECO:0000313" key="3">
    <source>
        <dbReference type="WBParaSite" id="PSAMB.scaffold7440size7641.g30075.t1"/>
    </source>
</evidence>
<reference evidence="3" key="1">
    <citation type="submission" date="2022-11" db="UniProtKB">
        <authorList>
            <consortium name="WormBaseParasite"/>
        </authorList>
    </citation>
    <scope>IDENTIFICATION</scope>
</reference>
<accession>A0A914X9Z1</accession>
<protein>
    <submittedName>
        <fullName evidence="3">Uncharacterized protein</fullName>
    </submittedName>
</protein>
<dbReference type="Proteomes" id="UP000887566">
    <property type="component" value="Unplaced"/>
</dbReference>
<feature type="region of interest" description="Disordered" evidence="1">
    <location>
        <begin position="29"/>
        <end position="57"/>
    </location>
</feature>
<name>A0A914X9Z1_9BILA</name>
<keyword evidence="2" id="KW-1185">Reference proteome</keyword>
<proteinExistence type="predicted"/>